<dbReference type="InterPro" id="IPR005243">
    <property type="entry name" value="THIRX-like_proc"/>
</dbReference>
<gene>
    <name evidence="4" type="ORF">ODY93_12465</name>
    <name evidence="5" type="ORF">QM089_21705</name>
</gene>
<dbReference type="Gene3D" id="3.40.30.10">
    <property type="entry name" value="Glutaredoxin"/>
    <property type="match status" value="1"/>
</dbReference>
<evidence type="ECO:0000313" key="4">
    <source>
        <dbReference type="EMBL" id="MDI5832382.1"/>
    </source>
</evidence>
<keyword evidence="6" id="KW-1185">Reference proteome</keyword>
<dbReference type="EMBL" id="JAOTLW010000012">
    <property type="protein sequence ID" value="MDI5832382.1"/>
    <property type="molecule type" value="Genomic_DNA"/>
</dbReference>
<protein>
    <submittedName>
        <fullName evidence="5">Thioredoxin family protein</fullName>
    </submittedName>
</protein>
<dbReference type="PANTHER" id="PTHR36450:SF1">
    <property type="entry name" value="THIOREDOXIN"/>
    <property type="match status" value="1"/>
</dbReference>
<evidence type="ECO:0000313" key="6">
    <source>
        <dbReference type="Proteomes" id="UP001159075"/>
    </source>
</evidence>
<feature type="active site" description="Nucleophile" evidence="1">
    <location>
        <position position="11"/>
    </location>
</feature>
<organism evidence="5 7">
    <name type="scientific">Shewanella xiamenensis</name>
    <dbReference type="NCBI Taxonomy" id="332186"/>
    <lineage>
        <taxon>Bacteria</taxon>
        <taxon>Pseudomonadati</taxon>
        <taxon>Pseudomonadota</taxon>
        <taxon>Gammaproteobacteria</taxon>
        <taxon>Alteromonadales</taxon>
        <taxon>Shewanellaceae</taxon>
        <taxon>Shewanella</taxon>
    </lineage>
</organism>
<dbReference type="PANTHER" id="PTHR36450">
    <property type="entry name" value="THIOREDOXIN"/>
    <property type="match status" value="1"/>
</dbReference>
<reference evidence="4 6" key="1">
    <citation type="submission" date="2022-09" db="EMBL/GenBank/DDBJ databases">
        <title>The outer-membrane cytochrome OmcA is essential for infection of Shewanella oneidensis by a zebrafish-associated bacteriophage.</title>
        <authorList>
            <person name="Grenfell A.W."/>
            <person name="Intile P."/>
            <person name="Mcfarlane J."/>
            <person name="Leung D."/>
            <person name="Abdalla K."/>
            <person name="Wold M."/>
            <person name="Kees E."/>
            <person name="Gralnick J."/>
        </authorList>
    </citation>
    <scope>NUCLEOTIDE SEQUENCE [LARGE SCALE GENOMIC DNA]</scope>
    <source>
        <strain evidence="4 6">NF-5</strain>
    </source>
</reference>
<evidence type="ECO:0000256" key="1">
    <source>
        <dbReference type="PIRSR" id="PIRSR037031-50"/>
    </source>
</evidence>
<dbReference type="RefSeq" id="WP_037413994.1">
    <property type="nucleotide sequence ID" value="NZ_AP025014.1"/>
</dbReference>
<dbReference type="SUPFAM" id="SSF52833">
    <property type="entry name" value="Thioredoxin-like"/>
    <property type="match status" value="1"/>
</dbReference>
<evidence type="ECO:0000259" key="3">
    <source>
        <dbReference type="Pfam" id="PF13192"/>
    </source>
</evidence>
<dbReference type="Proteomes" id="UP001159075">
    <property type="component" value="Unassembled WGS sequence"/>
</dbReference>
<dbReference type="Proteomes" id="UP001187859">
    <property type="component" value="Unassembled WGS sequence"/>
</dbReference>
<dbReference type="OrthoDB" id="9800630at2"/>
<comment type="caution">
    <text evidence="5">The sequence shown here is derived from an EMBL/GenBank/DDBJ whole genome shotgun (WGS) entry which is preliminary data.</text>
</comment>
<dbReference type="Pfam" id="PF13192">
    <property type="entry name" value="Thioredoxin_3"/>
    <property type="match status" value="1"/>
</dbReference>
<evidence type="ECO:0000313" key="5">
    <source>
        <dbReference type="EMBL" id="MDV5392815.1"/>
    </source>
</evidence>
<evidence type="ECO:0000313" key="7">
    <source>
        <dbReference type="Proteomes" id="UP001187859"/>
    </source>
</evidence>
<accession>A0A073KR40</accession>
<name>A0A073KR40_9GAMM</name>
<feature type="domain" description="Thioredoxin-like fold" evidence="3">
    <location>
        <begin position="3"/>
        <end position="76"/>
    </location>
</feature>
<keyword evidence="2" id="KW-1015">Disulfide bond</keyword>
<proteinExistence type="predicted"/>
<dbReference type="InterPro" id="IPR036249">
    <property type="entry name" value="Thioredoxin-like_sf"/>
</dbReference>
<dbReference type="InterPro" id="IPR012336">
    <property type="entry name" value="Thioredoxin-like_fold"/>
</dbReference>
<sequence>MKQVKVLGSGCAKCSKTAEMIADISEEMGIDVIVKKDADPQTLLKFNVMKTPAVVIDGELIHSGSVPTRDEIEGWLRE</sequence>
<feature type="disulfide bond" description="Redox-active" evidence="2">
    <location>
        <begin position="11"/>
        <end position="14"/>
    </location>
</feature>
<dbReference type="NCBIfam" id="TIGR00412">
    <property type="entry name" value="redox_disulf_2"/>
    <property type="match status" value="1"/>
</dbReference>
<dbReference type="PIRSF" id="PIRSF037031">
    <property type="entry name" value="Redox_disulphide_2"/>
    <property type="match status" value="1"/>
</dbReference>
<reference evidence="5" key="2">
    <citation type="submission" date="2023-05" db="EMBL/GenBank/DDBJ databases">
        <title>Colonisation of extended spectrum b-lactamase- and carbapenemase-producing bacteria on hospital surfaces from low- and middle-income countries.</title>
        <authorList>
            <person name="Nieto-Rosado M."/>
            <person name="Sands K."/>
            <person name="Iregbu K."/>
            <person name="Zahra R."/>
            <person name="Mazarati J.B."/>
            <person name="Mehtar S."/>
            <person name="Barnards-Group B."/>
            <person name="Walsh T.R."/>
        </authorList>
    </citation>
    <scope>NUCLEOTIDE SEQUENCE</scope>
    <source>
        <strain evidence="5">PP-E493</strain>
    </source>
</reference>
<dbReference type="EMBL" id="JASGOQ010000001">
    <property type="protein sequence ID" value="MDV5392815.1"/>
    <property type="molecule type" value="Genomic_DNA"/>
</dbReference>
<keyword evidence="2" id="KW-0676">Redox-active center</keyword>
<feature type="active site" description="Nucleophile" evidence="1">
    <location>
        <position position="14"/>
    </location>
</feature>
<evidence type="ECO:0000256" key="2">
    <source>
        <dbReference type="PIRSR" id="PIRSR037031-51"/>
    </source>
</evidence>
<dbReference type="AlphaFoldDB" id="A0A073KR40"/>
<dbReference type="GeneID" id="75190375"/>